<keyword evidence="2" id="KW-0812">Transmembrane</keyword>
<feature type="region of interest" description="Disordered" evidence="1">
    <location>
        <begin position="132"/>
        <end position="181"/>
    </location>
</feature>
<feature type="transmembrane region" description="Helical" evidence="2">
    <location>
        <begin position="568"/>
        <end position="589"/>
    </location>
</feature>
<dbReference type="Proteomes" id="UP000007796">
    <property type="component" value="Unassembled WGS sequence"/>
</dbReference>
<dbReference type="EMBL" id="GL630006">
    <property type="protein sequence ID" value="EFW98424.1"/>
    <property type="molecule type" value="Genomic_DNA"/>
</dbReference>
<dbReference type="RefSeq" id="XP_014167907.1">
    <property type="nucleotide sequence ID" value="XM_014312432.1"/>
</dbReference>
<evidence type="ECO:0000256" key="2">
    <source>
        <dbReference type="SAM" id="Phobius"/>
    </source>
</evidence>
<keyword evidence="2" id="KW-0472">Membrane</keyword>
<dbReference type="OrthoDB" id="191995at2759"/>
<dbReference type="STRING" id="655863.F0XTP3"/>
<accession>F0XTP3</accession>
<dbReference type="AlphaFoldDB" id="F0XTP3"/>
<feature type="transmembrane region" description="Helical" evidence="2">
    <location>
        <begin position="362"/>
        <end position="380"/>
    </location>
</feature>
<gene>
    <name evidence="3" type="ORF">CMQ_4276</name>
</gene>
<dbReference type="PANTHER" id="PTHR36840:SF1">
    <property type="entry name" value="BLL5714 PROTEIN"/>
    <property type="match status" value="1"/>
</dbReference>
<dbReference type="InterPro" id="IPR010640">
    <property type="entry name" value="Low_temperature_requirement_A"/>
</dbReference>
<feature type="compositionally biased region" description="Polar residues" evidence="1">
    <location>
        <begin position="144"/>
        <end position="156"/>
    </location>
</feature>
<proteinExistence type="predicted"/>
<sequence length="715" mass="77823">MAAGRRRKPQEFLLADGRRVLVALPEEAEVLRAKYKGVQREQQADGGGVQVEVVVHGSAEHQQYLQEKRDHQQARREALRAQHGSAFFDEWDRVTAELSQASDELSRLSDQSASLGEHFSKFGYSATLRTFGGDEGEGSGHGSRQISRLTSRANSLGSSSGDGEESEEDKVGMPTWHDTSSGEGMRIFERPTVKQYFHRGLLWRASSLTEVQSFELFFDLMYVGIIAINGDHAAESANGFELLRFLVTFCLSWKIWSDVTQLVSWFQNNDVMSRVALLFLFSCLLAVTSNMAQTFGGWGETSESSTGSVAERTTEAGAESTESPDTSDTYRALAAYYVTARLFMALWCALMGLLVPLVQGTMACQVVLSVVAAALWIASMHLELPVRLACVFVVLAFDLFGGALVVGAFRYATGHAQTRVGRALVARVFDFYPAVSIEHKVERTNAFMTLVLGYSVVGVLFQNGRGYGLHAFLGKAVLGLVQAFVLNWLYFDVDGAAAAIHVHAIRRGAESAWLWQNAHLLFTLAFVLSSAALSRLVVATDCANAPLDSLTPAFQAKATSHLGLGLRLYYSTGLGVALAAYALIAATHVHKATPHCRLTKPLRLANRLAVAAVLCALPAARHLSSLQLVAIATGLLVWVLAFEVWGTSDRGEPLFALDVAAADGPTSSLPRYTARCSERRLQQALRAARADDEEQPQVDINVLSRGEKHGAALMD</sequence>
<dbReference type="InParanoid" id="F0XTP3"/>
<dbReference type="Pfam" id="PF06772">
    <property type="entry name" value="LtrA"/>
    <property type="match status" value="1"/>
</dbReference>
<reference evidence="3 4" key="1">
    <citation type="journal article" date="2011" name="Proc. Natl. Acad. Sci. U.S.A.">
        <title>Genome and transcriptome analyses of the mountain pine beetle-fungal symbiont Grosmannia clavigera, a lodgepole pine pathogen.</title>
        <authorList>
            <person name="DiGuistini S."/>
            <person name="Wang Y."/>
            <person name="Liao N.Y."/>
            <person name="Taylor G."/>
            <person name="Tanguay P."/>
            <person name="Feau N."/>
            <person name="Henrissat B."/>
            <person name="Chan S.K."/>
            <person name="Hesse-Orce U."/>
            <person name="Alamouti S.M."/>
            <person name="Tsui C.K.M."/>
            <person name="Docking R.T."/>
            <person name="Levasseur A."/>
            <person name="Haridas S."/>
            <person name="Robertson G."/>
            <person name="Birol I."/>
            <person name="Holt R.A."/>
            <person name="Marra M.A."/>
            <person name="Hamelin R.C."/>
            <person name="Hirst M."/>
            <person name="Jones S.J.M."/>
            <person name="Bohlmann J."/>
            <person name="Breuil C."/>
        </authorList>
    </citation>
    <scope>NUCLEOTIDE SEQUENCE [LARGE SCALE GENOMIC DNA]</scope>
    <source>
        <strain evidence="4">kw1407 / UAMH 11150</strain>
    </source>
</reference>
<dbReference type="PANTHER" id="PTHR36840">
    <property type="entry name" value="BLL5714 PROTEIN"/>
    <property type="match status" value="1"/>
</dbReference>
<dbReference type="eggNOG" id="ENOG502RZXZ">
    <property type="taxonomic scope" value="Eukaryota"/>
</dbReference>
<feature type="region of interest" description="Disordered" evidence="1">
    <location>
        <begin position="298"/>
        <end position="326"/>
    </location>
</feature>
<feature type="transmembrane region" description="Helical" evidence="2">
    <location>
        <begin position="626"/>
        <end position="645"/>
    </location>
</feature>
<evidence type="ECO:0000313" key="3">
    <source>
        <dbReference type="EMBL" id="EFW98424.1"/>
    </source>
</evidence>
<keyword evidence="2" id="KW-1133">Transmembrane helix</keyword>
<feature type="transmembrane region" description="Helical" evidence="2">
    <location>
        <begin position="512"/>
        <end position="533"/>
    </location>
</feature>
<protein>
    <recommendedName>
        <fullName evidence="5">Low temperature requirement a protein</fullName>
    </recommendedName>
</protein>
<evidence type="ECO:0000256" key="1">
    <source>
        <dbReference type="SAM" id="MobiDB-lite"/>
    </source>
</evidence>
<name>F0XTP3_GROCL</name>
<evidence type="ECO:0008006" key="5">
    <source>
        <dbReference type="Google" id="ProtNLM"/>
    </source>
</evidence>
<feature type="transmembrane region" description="Helical" evidence="2">
    <location>
        <begin position="444"/>
        <end position="461"/>
    </location>
</feature>
<dbReference type="HOGENOM" id="CLU_022899_1_0_1"/>
<feature type="transmembrane region" description="Helical" evidence="2">
    <location>
        <begin position="275"/>
        <end position="295"/>
    </location>
</feature>
<keyword evidence="4" id="KW-1185">Reference proteome</keyword>
<feature type="transmembrane region" description="Helical" evidence="2">
    <location>
        <begin position="467"/>
        <end position="491"/>
    </location>
</feature>
<evidence type="ECO:0000313" key="4">
    <source>
        <dbReference type="Proteomes" id="UP000007796"/>
    </source>
</evidence>
<dbReference type="GeneID" id="25977469"/>
<feature type="transmembrane region" description="Helical" evidence="2">
    <location>
        <begin position="386"/>
        <end position="409"/>
    </location>
</feature>
<organism evidence="4">
    <name type="scientific">Grosmannia clavigera (strain kw1407 / UAMH 11150)</name>
    <name type="common">Blue stain fungus</name>
    <name type="synonym">Graphiocladiella clavigera</name>
    <dbReference type="NCBI Taxonomy" id="655863"/>
    <lineage>
        <taxon>Eukaryota</taxon>
        <taxon>Fungi</taxon>
        <taxon>Dikarya</taxon>
        <taxon>Ascomycota</taxon>
        <taxon>Pezizomycotina</taxon>
        <taxon>Sordariomycetes</taxon>
        <taxon>Sordariomycetidae</taxon>
        <taxon>Ophiostomatales</taxon>
        <taxon>Ophiostomataceae</taxon>
        <taxon>Leptographium</taxon>
    </lineage>
</organism>
<feature type="transmembrane region" description="Helical" evidence="2">
    <location>
        <begin position="334"/>
        <end position="355"/>
    </location>
</feature>